<dbReference type="GO" id="GO:0004650">
    <property type="term" value="F:polygalacturonase activity"/>
    <property type="evidence" value="ECO:0007669"/>
    <property type="project" value="InterPro"/>
</dbReference>
<dbReference type="GO" id="GO:0005975">
    <property type="term" value="P:carbohydrate metabolic process"/>
    <property type="evidence" value="ECO:0007669"/>
    <property type="project" value="InterPro"/>
</dbReference>
<dbReference type="InterPro" id="IPR012334">
    <property type="entry name" value="Pectin_lyas_fold"/>
</dbReference>
<protein>
    <recommendedName>
        <fullName evidence="5">Rhamnogalacturonase A/B/Epimerase-like pectate lyase domain-containing protein</fullName>
    </recommendedName>
</protein>
<dbReference type="PROSITE" id="PS51257">
    <property type="entry name" value="PROKAR_LIPOPROTEIN"/>
    <property type="match status" value="1"/>
</dbReference>
<dbReference type="PANTHER" id="PTHR31339">
    <property type="entry name" value="PECTIN LYASE-RELATED"/>
    <property type="match status" value="1"/>
</dbReference>
<evidence type="ECO:0000256" key="3">
    <source>
        <dbReference type="ARBA" id="ARBA00023295"/>
    </source>
</evidence>
<sequence>MNQTHMKHLGRRQFLTTLPATLACLTVPDISWAGPAAPDTPFGLNVRHCGARGDGVTIDSPAINAAIEQLAAQGGGTLYFPAGTYACYTIRLKSRIRLYLDAGAVILAAPTPKEGLATGGYDQDVELPESYRNYQDHGHSHWRNSLIWGEGLSDIAIEGPGLIWGKGLGRGHDYDFDMPISGRPGVGDKSIALKLCRNVLLRDFRMLQAGWFALLATGVDNLTIDNLLIDTNRDGLDIDCCRNVRVSNCTINAPWDDAICPKSSFALGYARATENVTIDNCYVSGSYEIGSVLDGTWKVYPFAPRGSHGRIKFGTESNGGFRNITITNCVFDKCRGLALETVDGARLEDITISNITMRDVTTSPIFLRLGRRMRGPASLPVGTLRRVLITNITSSGANRMPSIIAGVEGHPVEDVQISQCHFEQEGGGDEALASIVPPQNEAGYPEPTMFGHLPAHGFFVRNARRLVFSNLSFDLQTSDARPAFWMQNVAGVHLNALRLPDQKTRFVLNNVTDFATTGSLTVPEKRLRKVEHAHF</sequence>
<keyword evidence="6" id="KW-0614">Plasmid</keyword>
<dbReference type="InterPro" id="IPR024535">
    <property type="entry name" value="RHGA/B-epi-like_pectate_lyase"/>
</dbReference>
<evidence type="ECO:0000313" key="7">
    <source>
        <dbReference type="Proteomes" id="UP000278756"/>
    </source>
</evidence>
<dbReference type="EMBL" id="AP018829">
    <property type="protein sequence ID" value="BBF82559.1"/>
    <property type="molecule type" value="Genomic_DNA"/>
</dbReference>
<dbReference type="Pfam" id="PF12708">
    <property type="entry name" value="Pect-lyase_RHGA_epim"/>
    <property type="match status" value="1"/>
</dbReference>
<dbReference type="RefSeq" id="WP_420000745.1">
    <property type="nucleotide sequence ID" value="NZ_AP018829.1"/>
</dbReference>
<reference evidence="7" key="2">
    <citation type="journal article" date="2017" name="Plant Physiol. Biochem.">
        <title>Differential oxidative and antioxidative response of duckweed Lemna minor toward plant growth promoting/inhibiting bacteria.</title>
        <authorList>
            <person name="Ishizawa H."/>
            <person name="Kuroda M."/>
            <person name="Morikawa M."/>
            <person name="Ike M."/>
        </authorList>
    </citation>
    <scope>NUCLEOTIDE SEQUENCE [LARGE SCALE GENOMIC DNA]</scope>
    <source>
        <strain evidence="7">M6</strain>
    </source>
</reference>
<evidence type="ECO:0000256" key="2">
    <source>
        <dbReference type="ARBA" id="ARBA00022801"/>
    </source>
</evidence>
<dbReference type="InterPro" id="IPR051801">
    <property type="entry name" value="GH28_Enzymes"/>
</dbReference>
<name>A0A3G9GCV1_9CAUL</name>
<dbReference type="SUPFAM" id="SSF51126">
    <property type="entry name" value="Pectin lyase-like"/>
    <property type="match status" value="1"/>
</dbReference>
<dbReference type="InterPro" id="IPR000743">
    <property type="entry name" value="Glyco_hydro_28"/>
</dbReference>
<dbReference type="InterPro" id="IPR006311">
    <property type="entry name" value="TAT_signal"/>
</dbReference>
<proteinExistence type="inferred from homology"/>
<dbReference type="PROSITE" id="PS51318">
    <property type="entry name" value="TAT"/>
    <property type="match status" value="1"/>
</dbReference>
<dbReference type="Pfam" id="PF00295">
    <property type="entry name" value="Glyco_hydro_28"/>
    <property type="match status" value="1"/>
</dbReference>
<comment type="similarity">
    <text evidence="1 4">Belongs to the glycosyl hydrolase 28 family.</text>
</comment>
<reference evidence="7" key="1">
    <citation type="journal article" date="2017" name="Biotechnol. Biofuels">
        <title>Evaluation of environmental bacterial communities as a factor affecting the growth of duckweed Lemna minor.</title>
        <authorList>
            <person name="Ishizawa H."/>
            <person name="Kuroda M."/>
            <person name="Morikawa M."/>
            <person name="Ike M."/>
        </authorList>
    </citation>
    <scope>NUCLEOTIDE SEQUENCE [LARGE SCALE GENOMIC DNA]</scope>
    <source>
        <strain evidence="7">M6</strain>
    </source>
</reference>
<dbReference type="InterPro" id="IPR011050">
    <property type="entry name" value="Pectin_lyase_fold/virulence"/>
</dbReference>
<evidence type="ECO:0000256" key="4">
    <source>
        <dbReference type="RuleBase" id="RU361169"/>
    </source>
</evidence>
<evidence type="ECO:0000259" key="5">
    <source>
        <dbReference type="Pfam" id="PF12708"/>
    </source>
</evidence>
<keyword evidence="3 4" id="KW-0326">Glycosidase</keyword>
<organism evidence="6 7">
    <name type="scientific">Asticcacaulis excentricus</name>
    <dbReference type="NCBI Taxonomy" id="78587"/>
    <lineage>
        <taxon>Bacteria</taxon>
        <taxon>Pseudomonadati</taxon>
        <taxon>Pseudomonadota</taxon>
        <taxon>Alphaproteobacteria</taxon>
        <taxon>Caulobacterales</taxon>
        <taxon>Caulobacteraceae</taxon>
        <taxon>Asticcacaulis</taxon>
    </lineage>
</organism>
<gene>
    <name evidence="6" type="ORF">EM6_3200</name>
</gene>
<evidence type="ECO:0000313" key="6">
    <source>
        <dbReference type="EMBL" id="BBF82559.1"/>
    </source>
</evidence>
<feature type="domain" description="Rhamnogalacturonase A/B/Epimerase-like pectate lyase" evidence="5">
    <location>
        <begin position="45"/>
        <end position="98"/>
    </location>
</feature>
<accession>A0A3G9GCV1</accession>
<keyword evidence="2 4" id="KW-0378">Hydrolase</keyword>
<dbReference type="PANTHER" id="PTHR31339:SF9">
    <property type="entry name" value="PLASMIN AND FIBRONECTIN-BINDING PROTEIN A"/>
    <property type="match status" value="1"/>
</dbReference>
<dbReference type="AlphaFoldDB" id="A0A3G9GCV1"/>
<dbReference type="InterPro" id="IPR006626">
    <property type="entry name" value="PbH1"/>
</dbReference>
<dbReference type="Proteomes" id="UP000278756">
    <property type="component" value="Plasmid pASEM-1"/>
</dbReference>
<dbReference type="SMART" id="SM00710">
    <property type="entry name" value="PbH1"/>
    <property type="match status" value="6"/>
</dbReference>
<evidence type="ECO:0000256" key="1">
    <source>
        <dbReference type="ARBA" id="ARBA00008834"/>
    </source>
</evidence>
<geneLocation type="plasmid" evidence="7">
    <name>pasem-1 dna</name>
</geneLocation>
<dbReference type="Gene3D" id="2.160.20.10">
    <property type="entry name" value="Single-stranded right-handed beta-helix, Pectin lyase-like"/>
    <property type="match status" value="1"/>
</dbReference>